<accession>A0A4C1YEB9</accession>
<dbReference type="EMBL" id="BGZK01001219">
    <property type="protein sequence ID" value="GBP74721.1"/>
    <property type="molecule type" value="Genomic_DNA"/>
</dbReference>
<dbReference type="AlphaFoldDB" id="A0A4C1YEB9"/>
<name>A0A4C1YEB9_EUMVA</name>
<dbReference type="Proteomes" id="UP000299102">
    <property type="component" value="Unassembled WGS sequence"/>
</dbReference>
<proteinExistence type="predicted"/>
<gene>
    <name evidence="1" type="ORF">EVAR_103555_1</name>
</gene>
<reference evidence="1 2" key="1">
    <citation type="journal article" date="2019" name="Commun. Biol.">
        <title>The bagworm genome reveals a unique fibroin gene that provides high tensile strength.</title>
        <authorList>
            <person name="Kono N."/>
            <person name="Nakamura H."/>
            <person name="Ohtoshi R."/>
            <person name="Tomita M."/>
            <person name="Numata K."/>
            <person name="Arakawa K."/>
        </authorList>
    </citation>
    <scope>NUCLEOTIDE SEQUENCE [LARGE SCALE GENOMIC DNA]</scope>
</reference>
<protein>
    <submittedName>
        <fullName evidence="1">Uncharacterized protein</fullName>
    </submittedName>
</protein>
<evidence type="ECO:0000313" key="2">
    <source>
        <dbReference type="Proteomes" id="UP000299102"/>
    </source>
</evidence>
<comment type="caution">
    <text evidence="1">The sequence shown here is derived from an EMBL/GenBank/DDBJ whole genome shotgun (WGS) entry which is preliminary data.</text>
</comment>
<keyword evidence="2" id="KW-1185">Reference proteome</keyword>
<evidence type="ECO:0000313" key="1">
    <source>
        <dbReference type="EMBL" id="GBP74721.1"/>
    </source>
</evidence>
<sequence>MWRERIKFAPLSDGDGSLYSILTRFHLFALRARVPVVHSPSSDLSSIKYPIPTQEAGNVSGRPVRVRMPVSFCFLFFKNARILRDCAPFLTGISKKCIREIDPRAQHAPPVADFNGRISLWRQPRQLACFVTTNGAQSPRSDVV</sequence>
<organism evidence="1 2">
    <name type="scientific">Eumeta variegata</name>
    <name type="common">Bagworm moth</name>
    <name type="synonym">Eumeta japonica</name>
    <dbReference type="NCBI Taxonomy" id="151549"/>
    <lineage>
        <taxon>Eukaryota</taxon>
        <taxon>Metazoa</taxon>
        <taxon>Ecdysozoa</taxon>
        <taxon>Arthropoda</taxon>
        <taxon>Hexapoda</taxon>
        <taxon>Insecta</taxon>
        <taxon>Pterygota</taxon>
        <taxon>Neoptera</taxon>
        <taxon>Endopterygota</taxon>
        <taxon>Lepidoptera</taxon>
        <taxon>Glossata</taxon>
        <taxon>Ditrysia</taxon>
        <taxon>Tineoidea</taxon>
        <taxon>Psychidae</taxon>
        <taxon>Oiketicinae</taxon>
        <taxon>Eumeta</taxon>
    </lineage>
</organism>